<dbReference type="EMBL" id="CP059435">
    <property type="protein sequence ID" value="QMS59919.1"/>
    <property type="molecule type" value="Genomic_DNA"/>
</dbReference>
<dbReference type="Gene3D" id="3.40.50.300">
    <property type="entry name" value="P-loop containing nucleotide triphosphate hydrolases"/>
    <property type="match status" value="1"/>
</dbReference>
<dbReference type="Gene3D" id="3.30.450.90">
    <property type="match status" value="1"/>
</dbReference>
<evidence type="ECO:0000259" key="2">
    <source>
        <dbReference type="Pfam" id="PF00437"/>
    </source>
</evidence>
<dbReference type="SUPFAM" id="SSF52540">
    <property type="entry name" value="P-loop containing nucleoside triphosphate hydrolases"/>
    <property type="match status" value="1"/>
</dbReference>
<organism evidence="3 4">
    <name type="scientific">Campylobacter fetus</name>
    <dbReference type="NCBI Taxonomy" id="196"/>
    <lineage>
        <taxon>Bacteria</taxon>
        <taxon>Pseudomonadati</taxon>
        <taxon>Campylobacterota</taxon>
        <taxon>Epsilonproteobacteria</taxon>
        <taxon>Campylobacterales</taxon>
        <taxon>Campylobacteraceae</taxon>
        <taxon>Campylobacter</taxon>
    </lineage>
</organism>
<dbReference type="PANTHER" id="PTHR30486:SF6">
    <property type="entry name" value="TYPE IV PILUS RETRACTATION ATPASE PILT"/>
    <property type="match status" value="1"/>
</dbReference>
<dbReference type="RefSeq" id="WP_065843583.1">
    <property type="nucleotide sequence ID" value="NZ_CP059435.1"/>
</dbReference>
<geneLocation type="plasmid" evidence="4">
    <name>pcfviadri1362_p3</name>
</geneLocation>
<reference evidence="4" key="1">
    <citation type="submission" date="2020-07" db="EMBL/GenBank/DDBJ databases">
        <title>A comparison of fourteen fully characterised mammalian-associated Campylobacter fetus isolates suggests a mechanism by which bovine-adapted biotypes have evolved high genomic plasticity.</title>
        <authorList>
            <person name="Nadin-Davis S.A."/>
            <person name="Chmara J.T."/>
            <person name="Carillo C."/>
            <person name="Amoako K."/>
            <person name="Goji N."/>
            <person name="Duceppe M.-O."/>
            <person name="Devenish J."/>
        </authorList>
    </citation>
    <scope>NUCLEOTIDE SEQUENCE [LARGE SCALE GENOMIC DNA]</scope>
    <source>
        <strain evidence="4">CFViADRI1362</strain>
        <plasmid evidence="4">pcfviadri1362_p3</plasmid>
    </source>
</reference>
<dbReference type="InterPro" id="IPR050921">
    <property type="entry name" value="T4SS_GSP_E_ATPase"/>
</dbReference>
<dbReference type="PROSITE" id="PS00675">
    <property type="entry name" value="SIGMA54_INTERACT_1"/>
    <property type="match status" value="1"/>
</dbReference>
<feature type="domain" description="Bacterial type II secretion system protein E" evidence="2">
    <location>
        <begin position="73"/>
        <end position="278"/>
    </location>
</feature>
<accession>A0A974RN54</accession>
<dbReference type="Pfam" id="PF00437">
    <property type="entry name" value="T2SSE"/>
    <property type="match status" value="1"/>
</dbReference>
<evidence type="ECO:0000313" key="3">
    <source>
        <dbReference type="EMBL" id="QMS59919.1"/>
    </source>
</evidence>
<name>A0A974RN54_CAMFE</name>
<dbReference type="GO" id="GO:0016887">
    <property type="term" value="F:ATP hydrolysis activity"/>
    <property type="evidence" value="ECO:0007669"/>
    <property type="project" value="InterPro"/>
</dbReference>
<keyword evidence="3" id="KW-0614">Plasmid</keyword>
<dbReference type="PANTHER" id="PTHR30486">
    <property type="entry name" value="TWITCHING MOTILITY PROTEIN PILT"/>
    <property type="match status" value="1"/>
</dbReference>
<dbReference type="CDD" id="cd01130">
    <property type="entry name" value="VirB11-like_ATPase"/>
    <property type="match status" value="1"/>
</dbReference>
<dbReference type="InterPro" id="IPR025662">
    <property type="entry name" value="Sigma_54_int_dom_ATP-bd_1"/>
</dbReference>
<dbReference type="InterPro" id="IPR027417">
    <property type="entry name" value="P-loop_NTPase"/>
</dbReference>
<evidence type="ECO:0000256" key="1">
    <source>
        <dbReference type="ARBA" id="ARBA00006611"/>
    </source>
</evidence>
<proteinExistence type="inferred from homology"/>
<dbReference type="InterPro" id="IPR001482">
    <property type="entry name" value="T2SS/T4SS_dom"/>
</dbReference>
<evidence type="ECO:0000313" key="4">
    <source>
        <dbReference type="Proteomes" id="UP000514628"/>
    </source>
</evidence>
<dbReference type="AlphaFoldDB" id="A0A974RN54"/>
<gene>
    <name evidence="3" type="primary">tadA</name>
    <name evidence="3" type="ORF">GZ989_011585</name>
</gene>
<dbReference type="Proteomes" id="UP000514628">
    <property type="component" value="Plasmid pCFViADRI1362_P3"/>
</dbReference>
<sequence>MSGEGSVSLTRYASKFFGKYLDNDTINEICYNGGNLMWYEDVNGNWHSEETDFDVAKALSFGASAASYKVGSALDAREPILSAVLPTGERLQIVIPPATAEKSVSITIRKPSKVRYTLQDYIDYGALDQETADIFASAVRSGKNMVICGETGSGKTTFMKTLIDFIPLDDRIITIEDVPEIKFYDHTNVVSMFYPSEAKMGDPITSATLLKSCLRMKPDRILLAEVRGAETYDFLNVISSGHNGSMTSCHAGSVESCYNRLVMMSMQNDMARVIGKDMILDIVKNVIDLVVVFKKQHGKRRVIEYSFNREIKKL</sequence>
<protein>
    <submittedName>
        <fullName evidence="3">Flp pilus assembly complex ATPase component TadA</fullName>
    </submittedName>
</protein>
<comment type="similarity">
    <text evidence="1">Belongs to the GSP E family.</text>
</comment>